<comment type="caution">
    <text evidence="1">The sequence shown here is derived from an EMBL/GenBank/DDBJ whole genome shotgun (WGS) entry which is preliminary data.</text>
</comment>
<keyword evidence="2" id="KW-1185">Reference proteome</keyword>
<dbReference type="RefSeq" id="WP_269147200.1">
    <property type="nucleotide sequence ID" value="NZ_CP044423.1"/>
</dbReference>
<sequence length="43" mass="4630">MTPWQFRACLDGYGRAHGWKTNGDGAADALSDADLKEMGIVGF</sequence>
<organism evidence="1 2">
    <name type="scientific">Paracoccus pantotrophus</name>
    <name type="common">Thiosphaera pantotropha</name>
    <dbReference type="NCBI Taxonomy" id="82367"/>
    <lineage>
        <taxon>Bacteria</taxon>
        <taxon>Pseudomonadati</taxon>
        <taxon>Pseudomonadota</taxon>
        <taxon>Alphaproteobacteria</taxon>
        <taxon>Rhodobacterales</taxon>
        <taxon>Paracoccaceae</taxon>
        <taxon>Paracoccus</taxon>
    </lineage>
</organism>
<dbReference type="Proteomes" id="UP000273626">
    <property type="component" value="Unassembled WGS sequence"/>
</dbReference>
<proteinExistence type="predicted"/>
<evidence type="ECO:0000313" key="2">
    <source>
        <dbReference type="Proteomes" id="UP000273626"/>
    </source>
</evidence>
<evidence type="ECO:0000313" key="1">
    <source>
        <dbReference type="EMBL" id="RKS44479.1"/>
    </source>
</evidence>
<dbReference type="EMBL" id="RBLI01000002">
    <property type="protein sequence ID" value="RKS44479.1"/>
    <property type="molecule type" value="Genomic_DNA"/>
</dbReference>
<name>A0ABX9SBV0_PARPN</name>
<protein>
    <submittedName>
        <fullName evidence="1">Uncharacterized protein</fullName>
    </submittedName>
</protein>
<accession>A0ABX9SBV0</accession>
<gene>
    <name evidence="1" type="ORF">BDE18_3327</name>
</gene>
<reference evidence="1" key="1">
    <citation type="submission" date="2018-10" db="EMBL/GenBank/DDBJ databases">
        <title>Genomic Encyclopedia of Archaeal and Bacterial Type Strains, Phase II (KMG-II): from individual species to whole genera.</title>
        <authorList>
            <person name="Goeker M."/>
        </authorList>
    </citation>
    <scope>NUCLEOTIDE SEQUENCE [LARGE SCALE GENOMIC DNA]</scope>
    <source>
        <strain evidence="1">DSM 2944</strain>
    </source>
</reference>
<dbReference type="GeneID" id="80457919"/>